<organism evidence="2 3">
    <name type="scientific">Hamadaea flava</name>
    <dbReference type="NCBI Taxonomy" id="1742688"/>
    <lineage>
        <taxon>Bacteria</taxon>
        <taxon>Bacillati</taxon>
        <taxon>Actinomycetota</taxon>
        <taxon>Actinomycetes</taxon>
        <taxon>Micromonosporales</taxon>
        <taxon>Micromonosporaceae</taxon>
        <taxon>Hamadaea</taxon>
    </lineage>
</organism>
<dbReference type="SUPFAM" id="SSF140453">
    <property type="entry name" value="EsxAB dimer-like"/>
    <property type="match status" value="1"/>
</dbReference>
<dbReference type="Pfam" id="PF25547">
    <property type="entry name" value="WXG100_2"/>
    <property type="match status" value="1"/>
</dbReference>
<dbReference type="InterPro" id="IPR036689">
    <property type="entry name" value="ESAT-6-like_sf"/>
</dbReference>
<evidence type="ECO:0000259" key="1">
    <source>
        <dbReference type="Pfam" id="PF25547"/>
    </source>
</evidence>
<protein>
    <submittedName>
        <fullName evidence="2">WXG100 family type VII secretion target</fullName>
    </submittedName>
</protein>
<dbReference type="Gene3D" id="1.10.287.1060">
    <property type="entry name" value="ESAT-6-like"/>
    <property type="match status" value="1"/>
</dbReference>
<name>A0ABV8LK09_9ACTN</name>
<reference evidence="3" key="1">
    <citation type="journal article" date="2019" name="Int. J. Syst. Evol. Microbiol.">
        <title>The Global Catalogue of Microorganisms (GCM) 10K type strain sequencing project: providing services to taxonomists for standard genome sequencing and annotation.</title>
        <authorList>
            <consortium name="The Broad Institute Genomics Platform"/>
            <consortium name="The Broad Institute Genome Sequencing Center for Infectious Disease"/>
            <person name="Wu L."/>
            <person name="Ma J."/>
        </authorList>
    </citation>
    <scope>NUCLEOTIDE SEQUENCE [LARGE SCALE GENOMIC DNA]</scope>
    <source>
        <strain evidence="3">CGMCC 4.7289</strain>
    </source>
</reference>
<accession>A0ABV8LK09</accession>
<gene>
    <name evidence="2" type="ORF">ACFOZ4_11095</name>
</gene>
<feature type="domain" description="Outer membrane channel protein CpnT-like N-terminal" evidence="1">
    <location>
        <begin position="71"/>
        <end position="206"/>
    </location>
</feature>
<proteinExistence type="predicted"/>
<evidence type="ECO:0000313" key="2">
    <source>
        <dbReference type="EMBL" id="MFC4131149.1"/>
    </source>
</evidence>
<dbReference type="Proteomes" id="UP001595816">
    <property type="component" value="Unassembled WGS sequence"/>
</dbReference>
<keyword evidence="3" id="KW-1185">Reference proteome</keyword>
<sequence>MTINPLIAARVEGPRGAWSGVWLAEDIQLIKQGVDDKSWIDGTLGVVGAGLDALALVSDPAGVLLQYGIAWLIEHVAPLTEALDWLAGDPAQIAAHAQTWRNVAKNVRGTAAALRDATARDVSSWRGPAADAYRGWASEQHGALTALSDASDTMASITEGAGMLVAAVRLLVRDAIAACVSRIVVYAAEELFSLGTATGLVVEQVTTLVASWAGKIARWVRALLASLRRLEPVIRRLGSIIEELRRILQRLRGRGPVLAREGGRVVRNGKRLLMTKDNVREIAARYGIDLRGVGFILDKVRCGPPGEPLYAITREDGKIILTRDAFIDEEQLARTLAHEKFHLDELRQGLPYPKTKPEAKLWEDRAEAFEAAWWETHKHLLGGLG</sequence>
<dbReference type="EMBL" id="JBHSAY010000006">
    <property type="protein sequence ID" value="MFC4131149.1"/>
    <property type="molecule type" value="Genomic_DNA"/>
</dbReference>
<dbReference type="InterPro" id="IPR057746">
    <property type="entry name" value="CpnT-like_N"/>
</dbReference>
<dbReference type="RefSeq" id="WP_253754404.1">
    <property type="nucleotide sequence ID" value="NZ_JAMZDZ010000001.1"/>
</dbReference>
<comment type="caution">
    <text evidence="2">The sequence shown here is derived from an EMBL/GenBank/DDBJ whole genome shotgun (WGS) entry which is preliminary data.</text>
</comment>
<evidence type="ECO:0000313" key="3">
    <source>
        <dbReference type="Proteomes" id="UP001595816"/>
    </source>
</evidence>